<name>A0A3M8CQ38_9BACL</name>
<evidence type="ECO:0000313" key="3">
    <source>
        <dbReference type="Proteomes" id="UP000281915"/>
    </source>
</evidence>
<feature type="transmembrane region" description="Helical" evidence="1">
    <location>
        <begin position="38"/>
        <end position="59"/>
    </location>
</feature>
<protein>
    <submittedName>
        <fullName evidence="2">Uncharacterized protein</fullName>
    </submittedName>
</protein>
<sequence>MHKGDESPQAGSFKIFSPPIIDHDVERGAEEEAEEAHFFFILTSWQIQIIFIVTGYMSIGKNIM</sequence>
<accession>A0A3M8CQ38</accession>
<proteinExistence type="predicted"/>
<keyword evidence="1" id="KW-0812">Transmembrane</keyword>
<dbReference type="AlphaFoldDB" id="A0A3M8CQ38"/>
<comment type="caution">
    <text evidence="2">The sequence shown here is derived from an EMBL/GenBank/DDBJ whole genome shotgun (WGS) entry which is preliminary data.</text>
</comment>
<dbReference type="EMBL" id="RHHT01000029">
    <property type="protein sequence ID" value="RNB77669.1"/>
    <property type="molecule type" value="Genomic_DNA"/>
</dbReference>
<evidence type="ECO:0000313" key="2">
    <source>
        <dbReference type="EMBL" id="RNB77669.1"/>
    </source>
</evidence>
<gene>
    <name evidence="2" type="ORF">EDM58_14420</name>
</gene>
<organism evidence="2 3">
    <name type="scientific">Brevibacillus panacihumi</name>
    <dbReference type="NCBI Taxonomy" id="497735"/>
    <lineage>
        <taxon>Bacteria</taxon>
        <taxon>Bacillati</taxon>
        <taxon>Bacillota</taxon>
        <taxon>Bacilli</taxon>
        <taxon>Bacillales</taxon>
        <taxon>Paenibacillaceae</taxon>
        <taxon>Brevibacillus</taxon>
    </lineage>
</organism>
<evidence type="ECO:0000256" key="1">
    <source>
        <dbReference type="SAM" id="Phobius"/>
    </source>
</evidence>
<keyword evidence="1" id="KW-1133">Transmembrane helix</keyword>
<dbReference type="Proteomes" id="UP000281915">
    <property type="component" value="Unassembled WGS sequence"/>
</dbReference>
<reference evidence="2 3" key="1">
    <citation type="submission" date="2018-10" db="EMBL/GenBank/DDBJ databases">
        <title>Phylogenomics of Brevibacillus.</title>
        <authorList>
            <person name="Dunlap C."/>
        </authorList>
    </citation>
    <scope>NUCLEOTIDE SEQUENCE [LARGE SCALE GENOMIC DNA]</scope>
    <source>
        <strain evidence="2 3">JCM 15085</strain>
    </source>
</reference>
<keyword evidence="1" id="KW-0472">Membrane</keyword>